<dbReference type="GO" id="GO:0005811">
    <property type="term" value="C:lipid droplet"/>
    <property type="evidence" value="ECO:0007669"/>
    <property type="project" value="TreeGrafter"/>
</dbReference>
<organism evidence="5 6">
    <name type="scientific">Sungouiella intermedia</name>
    <dbReference type="NCBI Taxonomy" id="45354"/>
    <lineage>
        <taxon>Eukaryota</taxon>
        <taxon>Fungi</taxon>
        <taxon>Dikarya</taxon>
        <taxon>Ascomycota</taxon>
        <taxon>Saccharomycotina</taxon>
        <taxon>Pichiomycetes</taxon>
        <taxon>Metschnikowiaceae</taxon>
        <taxon>Sungouiella</taxon>
    </lineage>
</organism>
<accession>A0A1L0BGC9</accession>
<dbReference type="OrthoDB" id="2102561at2759"/>
<keyword evidence="6" id="KW-1185">Reference proteome</keyword>
<comment type="similarity">
    <text evidence="1 4">Belongs to the short-chain dehydrogenases/reductases (SDR) family.</text>
</comment>
<dbReference type="Gene3D" id="3.40.50.720">
    <property type="entry name" value="NAD(P)-binding Rossmann-like Domain"/>
    <property type="match status" value="1"/>
</dbReference>
<dbReference type="InterPro" id="IPR002347">
    <property type="entry name" value="SDR_fam"/>
</dbReference>
<dbReference type="PROSITE" id="PS00061">
    <property type="entry name" value="ADH_SHORT"/>
    <property type="match status" value="1"/>
</dbReference>
<dbReference type="InterPro" id="IPR036291">
    <property type="entry name" value="NAD(P)-bd_dom_sf"/>
</dbReference>
<evidence type="ECO:0000256" key="3">
    <source>
        <dbReference type="ARBA" id="ARBA00023002"/>
    </source>
</evidence>
<dbReference type="STRING" id="45354.A0A1L0BGC9"/>
<dbReference type="PRINTS" id="PR00081">
    <property type="entry name" value="GDHRDH"/>
</dbReference>
<proteinExistence type="inferred from homology"/>
<dbReference type="PRINTS" id="PR00080">
    <property type="entry name" value="SDRFAMILY"/>
</dbReference>
<dbReference type="GO" id="GO:0005783">
    <property type="term" value="C:endoplasmic reticulum"/>
    <property type="evidence" value="ECO:0007669"/>
    <property type="project" value="TreeGrafter"/>
</dbReference>
<evidence type="ECO:0000256" key="4">
    <source>
        <dbReference type="RuleBase" id="RU000363"/>
    </source>
</evidence>
<keyword evidence="2" id="KW-0521">NADP</keyword>
<dbReference type="SUPFAM" id="SSF51735">
    <property type="entry name" value="NAD(P)-binding Rossmann-fold domains"/>
    <property type="match status" value="1"/>
</dbReference>
<dbReference type="GO" id="GO:0006654">
    <property type="term" value="P:phosphatidic acid biosynthetic process"/>
    <property type="evidence" value="ECO:0007669"/>
    <property type="project" value="TreeGrafter"/>
</dbReference>
<evidence type="ECO:0000313" key="5">
    <source>
        <dbReference type="EMBL" id="SGZ49303.1"/>
    </source>
</evidence>
<dbReference type="GO" id="GO:0019433">
    <property type="term" value="P:triglyceride catabolic process"/>
    <property type="evidence" value="ECO:0007669"/>
    <property type="project" value="TreeGrafter"/>
</dbReference>
<evidence type="ECO:0000256" key="2">
    <source>
        <dbReference type="ARBA" id="ARBA00022857"/>
    </source>
</evidence>
<dbReference type="GO" id="GO:0004806">
    <property type="term" value="F:triacylglycerol lipase activity"/>
    <property type="evidence" value="ECO:0007669"/>
    <property type="project" value="TreeGrafter"/>
</dbReference>
<dbReference type="AlphaFoldDB" id="A0A1L0BGC9"/>
<dbReference type="InterPro" id="IPR020904">
    <property type="entry name" value="Sc_DH/Rdtase_CS"/>
</dbReference>
<keyword evidence="3" id="KW-0560">Oxidoreductase</keyword>
<dbReference type="PANTHER" id="PTHR44169:SF6">
    <property type="entry name" value="NADPH-DEPENDENT 1-ACYLDIHYDROXYACETONE PHOSPHATE REDUCTASE"/>
    <property type="match status" value="1"/>
</dbReference>
<sequence length="288" mass="31331">MAKFALVTGASSGIGYNLAVELSKNGYTVFGGAPAPVVHLMDPLKEYGVIPFALDITDIQLIKDAVELFKKESGGERLDVLYNNAGIAIGGPGYDFDDAEVANFINVNLTGHIYMTKYFSDFVINAKGTILYTASVAAIMPLSWTSIYCATKAAINAYAKGIRAELAPFGVTVHSVITGGVETGIAGPSQKVLAAKARQYKHYVPSMEASFAASGNMVKNTMTPDVYAKRVVKRIVRGFSGFNIYEGFRAGTLNFVSRWLPLWVHYKAMAVYFKQSAVFRELKRKFGK</sequence>
<dbReference type="EMBL" id="LT635757">
    <property type="protein sequence ID" value="SGZ49303.1"/>
    <property type="molecule type" value="Genomic_DNA"/>
</dbReference>
<dbReference type="PANTHER" id="PTHR44169">
    <property type="entry name" value="NADPH-DEPENDENT 1-ACYLDIHYDROXYACETONE PHOSPHATE REDUCTASE"/>
    <property type="match status" value="1"/>
</dbReference>
<gene>
    <name evidence="5" type="ORF">SAMEA4029010_CIC11G00000000584</name>
</gene>
<name>A0A1L0BGC9_9ASCO</name>
<dbReference type="Proteomes" id="UP000182334">
    <property type="component" value="Chromosome II"/>
</dbReference>
<protein>
    <submittedName>
        <fullName evidence="5">CIC11C00000000584</fullName>
    </submittedName>
</protein>
<dbReference type="GO" id="GO:0000140">
    <property type="term" value="F:acylglycerone-phosphate reductase (NADP+) activity"/>
    <property type="evidence" value="ECO:0007669"/>
    <property type="project" value="TreeGrafter"/>
</dbReference>
<dbReference type="Pfam" id="PF00106">
    <property type="entry name" value="adh_short"/>
    <property type="match status" value="1"/>
</dbReference>
<reference evidence="5 6" key="1">
    <citation type="submission" date="2016-10" db="EMBL/GenBank/DDBJ databases">
        <authorList>
            <person name="de Groot N.N."/>
        </authorList>
    </citation>
    <scope>NUCLEOTIDE SEQUENCE [LARGE SCALE GENOMIC DNA]</scope>
    <source>
        <strain evidence="5 6">CBS 141442</strain>
    </source>
</reference>
<evidence type="ECO:0000313" key="6">
    <source>
        <dbReference type="Proteomes" id="UP000182334"/>
    </source>
</evidence>
<evidence type="ECO:0000256" key="1">
    <source>
        <dbReference type="ARBA" id="ARBA00006484"/>
    </source>
</evidence>